<feature type="domain" description="GST C-terminal" evidence="3">
    <location>
        <begin position="91"/>
        <end position="212"/>
    </location>
</feature>
<dbReference type="InterPro" id="IPR010987">
    <property type="entry name" value="Glutathione-S-Trfase_C-like"/>
</dbReference>
<dbReference type="STRING" id="673.AL542_10990"/>
<dbReference type="CDD" id="cd03042">
    <property type="entry name" value="GST_N_Zeta"/>
    <property type="match status" value="1"/>
</dbReference>
<dbReference type="SUPFAM" id="SSF47616">
    <property type="entry name" value="GST C-terminal domain-like"/>
    <property type="match status" value="1"/>
</dbReference>
<evidence type="ECO:0000313" key="4">
    <source>
        <dbReference type="EMBL" id="STO56278.1"/>
    </source>
</evidence>
<name>A0A377HJ65_GRIHO</name>
<reference evidence="4 5" key="1">
    <citation type="submission" date="2018-06" db="EMBL/GenBank/DDBJ databases">
        <authorList>
            <consortium name="Pathogen Informatics"/>
            <person name="Doyle S."/>
        </authorList>
    </citation>
    <scope>NUCLEOTIDE SEQUENCE [LARGE SCALE GENOMIC DNA]</scope>
    <source>
        <strain evidence="4 5">NCTC11645</strain>
    </source>
</reference>
<sequence>MKEACAVKLYDYSKSSASYRVRIALNLKGLAYQSHAISLLDGEQRDDAYLVLNPTGLVPTLIDNGKVLTQSLAIIEYLEEVYPSPALLPAGHVARATCRALALDIACDIHPLNNLRVLKHLTGSLSHSEDEKLAWYLHWLKTGLASLEKKLVSGHTAFCCDSTPTLADICLVPQLFNARRFSLDLTPYPTLTEIEQRCQALPAFERAHPDNV</sequence>
<dbReference type="Pfam" id="PF13417">
    <property type="entry name" value="GST_N_3"/>
    <property type="match status" value="1"/>
</dbReference>
<dbReference type="InterPro" id="IPR005955">
    <property type="entry name" value="GST_Zeta"/>
</dbReference>
<dbReference type="InterPro" id="IPR034333">
    <property type="entry name" value="GST_Zeta_N"/>
</dbReference>
<dbReference type="PANTHER" id="PTHR42673">
    <property type="entry name" value="MALEYLACETOACETATE ISOMERASE"/>
    <property type="match status" value="1"/>
</dbReference>
<dbReference type="InterPro" id="IPR040079">
    <property type="entry name" value="Glutathione_S-Trfase"/>
</dbReference>
<dbReference type="PROSITE" id="PS50404">
    <property type="entry name" value="GST_NTER"/>
    <property type="match status" value="1"/>
</dbReference>
<evidence type="ECO:0000256" key="1">
    <source>
        <dbReference type="ARBA" id="ARBA00010007"/>
    </source>
</evidence>
<dbReference type="GO" id="GO:0006559">
    <property type="term" value="P:L-phenylalanine catabolic process"/>
    <property type="evidence" value="ECO:0007669"/>
    <property type="project" value="TreeGrafter"/>
</dbReference>
<dbReference type="PANTHER" id="PTHR42673:SF21">
    <property type="entry name" value="GLUTATHIONE S-TRANSFERASE YFCF"/>
    <property type="match status" value="1"/>
</dbReference>
<dbReference type="Proteomes" id="UP000254512">
    <property type="component" value="Unassembled WGS sequence"/>
</dbReference>
<evidence type="ECO:0000259" key="3">
    <source>
        <dbReference type="PROSITE" id="PS50405"/>
    </source>
</evidence>
<gene>
    <name evidence="4" type="primary">sspA_1</name>
    <name evidence="4" type="ORF">NCTC11645_00608</name>
</gene>
<dbReference type="InterPro" id="IPR036249">
    <property type="entry name" value="Thioredoxin-like_sf"/>
</dbReference>
<dbReference type="CDD" id="cd03191">
    <property type="entry name" value="GST_C_Zeta"/>
    <property type="match status" value="1"/>
</dbReference>
<evidence type="ECO:0000313" key="5">
    <source>
        <dbReference type="Proteomes" id="UP000254512"/>
    </source>
</evidence>
<dbReference type="AlphaFoldDB" id="A0A377HJ65"/>
<dbReference type="NCBIfam" id="TIGR01262">
    <property type="entry name" value="maiA"/>
    <property type="match status" value="1"/>
</dbReference>
<accession>A0A377HJ65</accession>
<feature type="domain" description="GST N-terminal" evidence="2">
    <location>
        <begin position="5"/>
        <end position="86"/>
    </location>
</feature>
<dbReference type="InterPro" id="IPR036282">
    <property type="entry name" value="Glutathione-S-Trfase_C_sf"/>
</dbReference>
<comment type="similarity">
    <text evidence="1">Belongs to the GST superfamily. Zeta family.</text>
</comment>
<proteinExistence type="inferred from homology"/>
<dbReference type="Gene3D" id="1.20.1050.10">
    <property type="match status" value="1"/>
</dbReference>
<dbReference type="InterPro" id="IPR004045">
    <property type="entry name" value="Glutathione_S-Trfase_N"/>
</dbReference>
<evidence type="ECO:0000259" key="2">
    <source>
        <dbReference type="PROSITE" id="PS50404"/>
    </source>
</evidence>
<dbReference type="Gene3D" id="3.40.30.10">
    <property type="entry name" value="Glutaredoxin"/>
    <property type="match status" value="1"/>
</dbReference>
<dbReference type="GO" id="GO:0005737">
    <property type="term" value="C:cytoplasm"/>
    <property type="evidence" value="ECO:0007669"/>
    <property type="project" value="InterPro"/>
</dbReference>
<dbReference type="InterPro" id="IPR034330">
    <property type="entry name" value="GST_Zeta_C"/>
</dbReference>
<dbReference type="GO" id="GO:0016034">
    <property type="term" value="F:maleylacetoacetate isomerase activity"/>
    <property type="evidence" value="ECO:0007669"/>
    <property type="project" value="TreeGrafter"/>
</dbReference>
<protein>
    <submittedName>
        <fullName evidence="4">Stringent starvation protein A homolog</fullName>
    </submittedName>
</protein>
<dbReference type="SFLD" id="SFLDS00019">
    <property type="entry name" value="Glutathione_Transferase_(cytos"/>
    <property type="match status" value="1"/>
</dbReference>
<dbReference type="SFLD" id="SFLDG00358">
    <property type="entry name" value="Main_(cytGST)"/>
    <property type="match status" value="1"/>
</dbReference>
<dbReference type="PROSITE" id="PS50405">
    <property type="entry name" value="GST_CTER"/>
    <property type="match status" value="1"/>
</dbReference>
<dbReference type="SUPFAM" id="SSF52833">
    <property type="entry name" value="Thioredoxin-like"/>
    <property type="match status" value="1"/>
</dbReference>
<organism evidence="4 5">
    <name type="scientific">Grimontia hollisae</name>
    <name type="common">Vibrio hollisae</name>
    <dbReference type="NCBI Taxonomy" id="673"/>
    <lineage>
        <taxon>Bacteria</taxon>
        <taxon>Pseudomonadati</taxon>
        <taxon>Pseudomonadota</taxon>
        <taxon>Gammaproteobacteria</taxon>
        <taxon>Vibrionales</taxon>
        <taxon>Vibrionaceae</taxon>
        <taxon>Grimontia</taxon>
    </lineage>
</organism>
<dbReference type="GO" id="GO:0004364">
    <property type="term" value="F:glutathione transferase activity"/>
    <property type="evidence" value="ECO:0007669"/>
    <property type="project" value="TreeGrafter"/>
</dbReference>
<dbReference type="GO" id="GO:0006749">
    <property type="term" value="P:glutathione metabolic process"/>
    <property type="evidence" value="ECO:0007669"/>
    <property type="project" value="TreeGrafter"/>
</dbReference>
<dbReference type="EMBL" id="UGHD01000002">
    <property type="protein sequence ID" value="STO56278.1"/>
    <property type="molecule type" value="Genomic_DNA"/>
</dbReference>